<accession>A0A4C1VD10</accession>
<dbReference type="AlphaFoldDB" id="A0A4C1VD10"/>
<proteinExistence type="predicted"/>
<sequence length="87" mass="9403">MVIGYAYSCAPSPGARLNARQRARRAPAPDFTRSRQCNTYFSDGLRPSGPATPAAAITPTSARLAAALESARNKYPSDYDLRRVARS</sequence>
<evidence type="ECO:0000313" key="2">
    <source>
        <dbReference type="Proteomes" id="UP000299102"/>
    </source>
</evidence>
<evidence type="ECO:0000313" key="1">
    <source>
        <dbReference type="EMBL" id="GBP36523.1"/>
    </source>
</evidence>
<reference evidence="1 2" key="1">
    <citation type="journal article" date="2019" name="Commun. Biol.">
        <title>The bagworm genome reveals a unique fibroin gene that provides high tensile strength.</title>
        <authorList>
            <person name="Kono N."/>
            <person name="Nakamura H."/>
            <person name="Ohtoshi R."/>
            <person name="Tomita M."/>
            <person name="Numata K."/>
            <person name="Arakawa K."/>
        </authorList>
    </citation>
    <scope>NUCLEOTIDE SEQUENCE [LARGE SCALE GENOMIC DNA]</scope>
</reference>
<gene>
    <name evidence="1" type="ORF">EVAR_8356_1</name>
</gene>
<dbReference type="Proteomes" id="UP000299102">
    <property type="component" value="Unassembled WGS sequence"/>
</dbReference>
<name>A0A4C1VD10_EUMVA</name>
<comment type="caution">
    <text evidence="1">The sequence shown here is derived from an EMBL/GenBank/DDBJ whole genome shotgun (WGS) entry which is preliminary data.</text>
</comment>
<dbReference type="EMBL" id="BGZK01000319">
    <property type="protein sequence ID" value="GBP36523.1"/>
    <property type="molecule type" value="Genomic_DNA"/>
</dbReference>
<keyword evidence="2" id="KW-1185">Reference proteome</keyword>
<organism evidence="1 2">
    <name type="scientific">Eumeta variegata</name>
    <name type="common">Bagworm moth</name>
    <name type="synonym">Eumeta japonica</name>
    <dbReference type="NCBI Taxonomy" id="151549"/>
    <lineage>
        <taxon>Eukaryota</taxon>
        <taxon>Metazoa</taxon>
        <taxon>Ecdysozoa</taxon>
        <taxon>Arthropoda</taxon>
        <taxon>Hexapoda</taxon>
        <taxon>Insecta</taxon>
        <taxon>Pterygota</taxon>
        <taxon>Neoptera</taxon>
        <taxon>Endopterygota</taxon>
        <taxon>Lepidoptera</taxon>
        <taxon>Glossata</taxon>
        <taxon>Ditrysia</taxon>
        <taxon>Tineoidea</taxon>
        <taxon>Psychidae</taxon>
        <taxon>Oiketicinae</taxon>
        <taxon>Eumeta</taxon>
    </lineage>
</organism>
<protein>
    <submittedName>
        <fullName evidence="1">Uncharacterized protein</fullName>
    </submittedName>
</protein>